<feature type="site" description="Stabilizes the phosphoryl group" evidence="15">
    <location>
        <position position="50"/>
    </location>
</feature>
<evidence type="ECO:0000256" key="14">
    <source>
        <dbReference type="PIRNR" id="PIRNR004682"/>
    </source>
</evidence>
<sequence length="186" mass="19637">MKLIVLDRNGVINQYAEGYIKSPEEWVPIPGALQAIARLNQAGYRVVVTTNQSGIARGKLSVVALNAIHQKMHEAAKMAGADIDAVFFCPHAVEDNCDCRKPKPGMLRAIARRYDIDLKGVPVVGDSLCDLQAAFVSGCAPYLVLTGNGTQTLDKGGLPPGTKTFPDLAAVVDNILAEVPPAGAAS</sequence>
<keyword evidence="10 16" id="KW-0862">Zinc</keyword>
<dbReference type="FunFam" id="3.40.50.1000:FF:000168">
    <property type="entry name" value="D,D-heptose 1,7-bisphosphate phosphatase"/>
    <property type="match status" value="1"/>
</dbReference>
<evidence type="ECO:0000256" key="3">
    <source>
        <dbReference type="ARBA" id="ARBA00001947"/>
    </source>
</evidence>
<protein>
    <recommendedName>
        <fullName evidence="14">D,D-heptose 1,7-bisphosphate phosphatase</fullName>
        <ecNumber evidence="14">3.1.3.-</ecNumber>
    </recommendedName>
</protein>
<dbReference type="Pfam" id="PF13242">
    <property type="entry name" value="Hydrolase_like"/>
    <property type="match status" value="1"/>
</dbReference>
<evidence type="ECO:0000256" key="12">
    <source>
        <dbReference type="ARBA" id="ARBA00023277"/>
    </source>
</evidence>
<comment type="pathway">
    <text evidence="5">Nucleotide-sugar biosynthesis; ADP-L-glycero-beta-D-manno-heptose biosynthesis; ADP-L-glycero-beta-D-manno-heptose from D-glycero-beta-D-manno-heptose 7-phosphate: step 2/4.</text>
</comment>
<dbReference type="OrthoDB" id="9781367at2"/>
<feature type="site" description="Stabilizes the phosphoryl group" evidence="15">
    <location>
        <position position="101"/>
    </location>
</feature>
<keyword evidence="12 14" id="KW-0119">Carbohydrate metabolism</keyword>
<accession>A0A4R3I0W3</accession>
<gene>
    <name evidence="17" type="ORF">EDC30_10256</name>
</gene>
<comment type="cofactor">
    <cofactor evidence="2 16">
        <name>Mg(2+)</name>
        <dbReference type="ChEBI" id="CHEBI:18420"/>
    </cofactor>
</comment>
<dbReference type="InterPro" id="IPR004446">
    <property type="entry name" value="Heptose_bisP_phosphatase"/>
</dbReference>
<dbReference type="EC" id="3.1.3.-" evidence="14"/>
<evidence type="ECO:0000256" key="6">
    <source>
        <dbReference type="ARBA" id="ARBA00011245"/>
    </source>
</evidence>
<dbReference type="CDD" id="cd07503">
    <property type="entry name" value="HAD_HisB-N"/>
    <property type="match status" value="1"/>
</dbReference>
<keyword evidence="11 16" id="KW-0460">Magnesium</keyword>
<dbReference type="NCBIfam" id="TIGR01656">
    <property type="entry name" value="Histidinol-ppas"/>
    <property type="match status" value="1"/>
</dbReference>
<dbReference type="GO" id="GO:0005737">
    <property type="term" value="C:cytoplasm"/>
    <property type="evidence" value="ECO:0007669"/>
    <property type="project" value="UniProtKB-SubCell"/>
</dbReference>
<dbReference type="NCBIfam" id="TIGR01662">
    <property type="entry name" value="HAD-SF-IIIA"/>
    <property type="match status" value="1"/>
</dbReference>
<dbReference type="Proteomes" id="UP000295382">
    <property type="component" value="Unassembled WGS sequence"/>
</dbReference>
<comment type="catalytic activity">
    <reaction evidence="1">
        <text>D-glycero-beta-D-manno-heptose 1,7-bisphosphate + H2O = D-glycero-beta-D-manno-heptose 1-phosphate + phosphate</text>
        <dbReference type="Rhea" id="RHEA:28518"/>
        <dbReference type="ChEBI" id="CHEBI:15377"/>
        <dbReference type="ChEBI" id="CHEBI:43474"/>
        <dbReference type="ChEBI" id="CHEBI:60208"/>
        <dbReference type="ChEBI" id="CHEBI:61593"/>
        <dbReference type="EC" id="3.1.3.82"/>
    </reaction>
</comment>
<evidence type="ECO:0000313" key="18">
    <source>
        <dbReference type="Proteomes" id="UP000295382"/>
    </source>
</evidence>
<feature type="binding site" evidence="16">
    <location>
        <position position="99"/>
    </location>
    <ligand>
        <name>Zn(2+)</name>
        <dbReference type="ChEBI" id="CHEBI:29105"/>
    </ligand>
</feature>
<dbReference type="RefSeq" id="WP_132257353.1">
    <property type="nucleotide sequence ID" value="NZ_SLZQ01000002.1"/>
</dbReference>
<evidence type="ECO:0000256" key="2">
    <source>
        <dbReference type="ARBA" id="ARBA00001946"/>
    </source>
</evidence>
<comment type="similarity">
    <text evidence="13 14">Belongs to the gmhB family.</text>
</comment>
<dbReference type="GO" id="GO:0005975">
    <property type="term" value="P:carbohydrate metabolic process"/>
    <property type="evidence" value="ECO:0007669"/>
    <property type="project" value="InterPro"/>
</dbReference>
<evidence type="ECO:0000256" key="1">
    <source>
        <dbReference type="ARBA" id="ARBA00001226"/>
    </source>
</evidence>
<evidence type="ECO:0000256" key="16">
    <source>
        <dbReference type="PIRSR" id="PIRSR004682-4"/>
    </source>
</evidence>
<evidence type="ECO:0000256" key="15">
    <source>
        <dbReference type="PIRSR" id="PIRSR004682-3"/>
    </source>
</evidence>
<evidence type="ECO:0000256" key="8">
    <source>
        <dbReference type="ARBA" id="ARBA00022723"/>
    </source>
</evidence>
<comment type="subunit">
    <text evidence="6">Monomer.</text>
</comment>
<dbReference type="InterPro" id="IPR006543">
    <property type="entry name" value="Histidinol-phos"/>
</dbReference>
<evidence type="ECO:0000256" key="11">
    <source>
        <dbReference type="ARBA" id="ARBA00022842"/>
    </source>
</evidence>
<dbReference type="EMBL" id="SLZQ01000002">
    <property type="protein sequence ID" value="TCS38321.1"/>
    <property type="molecule type" value="Genomic_DNA"/>
</dbReference>
<dbReference type="SUPFAM" id="SSF56784">
    <property type="entry name" value="HAD-like"/>
    <property type="match status" value="1"/>
</dbReference>
<dbReference type="InterPro" id="IPR023214">
    <property type="entry name" value="HAD_sf"/>
</dbReference>
<dbReference type="AlphaFoldDB" id="A0A4R3I0W3"/>
<comment type="subcellular location">
    <subcellularLocation>
        <location evidence="4 14">Cytoplasm</location>
    </subcellularLocation>
</comment>
<feature type="binding site" evidence="16">
    <location>
        <position position="91"/>
    </location>
    <ligand>
        <name>Zn(2+)</name>
        <dbReference type="ChEBI" id="CHEBI:29105"/>
    </ligand>
</feature>
<name>A0A4R3I0W3_PAULE</name>
<evidence type="ECO:0000256" key="9">
    <source>
        <dbReference type="ARBA" id="ARBA00022801"/>
    </source>
</evidence>
<dbReference type="InterPro" id="IPR006549">
    <property type="entry name" value="HAD-SF_hydro_IIIA"/>
</dbReference>
<feature type="site" description="Contributes to substrate recognition" evidence="15">
    <location>
        <position position="100"/>
    </location>
</feature>
<dbReference type="GO" id="GO:0034200">
    <property type="term" value="F:D-glycero-beta-D-manno-heptose 1,7-bisphosphate 7-phosphatase activity"/>
    <property type="evidence" value="ECO:0007669"/>
    <property type="project" value="UniProtKB-EC"/>
</dbReference>
<evidence type="ECO:0000256" key="7">
    <source>
        <dbReference type="ARBA" id="ARBA00022490"/>
    </source>
</evidence>
<proteinExistence type="inferred from homology"/>
<comment type="caution">
    <text evidence="17">The sequence shown here is derived from an EMBL/GenBank/DDBJ whole genome shotgun (WGS) entry which is preliminary data.</text>
</comment>
<dbReference type="Gene3D" id="3.40.50.1000">
    <property type="entry name" value="HAD superfamily/HAD-like"/>
    <property type="match status" value="1"/>
</dbReference>
<dbReference type="GO" id="GO:0046872">
    <property type="term" value="F:metal ion binding"/>
    <property type="evidence" value="ECO:0007669"/>
    <property type="project" value="UniProtKB-KW"/>
</dbReference>
<evidence type="ECO:0000256" key="10">
    <source>
        <dbReference type="ARBA" id="ARBA00022833"/>
    </source>
</evidence>
<evidence type="ECO:0000256" key="13">
    <source>
        <dbReference type="ARBA" id="ARBA00061616"/>
    </source>
</evidence>
<comment type="cofactor">
    <cofactor evidence="3 16">
        <name>Zn(2+)</name>
        <dbReference type="ChEBI" id="CHEBI:29105"/>
    </cofactor>
</comment>
<dbReference type="PANTHER" id="PTHR42891">
    <property type="entry name" value="D-GLYCERO-BETA-D-MANNO-HEPTOSE-1,7-BISPHOSPHATE 7-PHOSPHATASE"/>
    <property type="match status" value="1"/>
</dbReference>
<keyword evidence="9 14" id="KW-0378">Hydrolase</keyword>
<dbReference type="InterPro" id="IPR036412">
    <property type="entry name" value="HAD-like_sf"/>
</dbReference>
<feature type="binding site" evidence="16">
    <location>
        <position position="126"/>
    </location>
    <ligand>
        <name>Mg(2+)</name>
        <dbReference type="ChEBI" id="CHEBI:18420"/>
    </ligand>
</feature>
<feature type="binding site" evidence="16">
    <location>
        <position position="89"/>
    </location>
    <ligand>
        <name>Zn(2+)</name>
        <dbReference type="ChEBI" id="CHEBI:29105"/>
    </ligand>
</feature>
<dbReference type="PIRSF" id="PIRSF004682">
    <property type="entry name" value="GmhB"/>
    <property type="match status" value="1"/>
</dbReference>
<dbReference type="PANTHER" id="PTHR42891:SF1">
    <property type="entry name" value="D-GLYCERO-BETA-D-MANNO-HEPTOSE-1,7-BISPHOSPHATE 7-PHOSPHATASE"/>
    <property type="match status" value="1"/>
</dbReference>
<keyword evidence="8 16" id="KW-0479">Metal-binding</keyword>
<dbReference type="NCBIfam" id="NF006506">
    <property type="entry name" value="PRK08942.1"/>
    <property type="match status" value="1"/>
</dbReference>
<evidence type="ECO:0000313" key="17">
    <source>
        <dbReference type="EMBL" id="TCS38321.1"/>
    </source>
</evidence>
<organism evidence="17 18">
    <name type="scientific">Paucimonas lemoignei</name>
    <name type="common">Pseudomonas lemoignei</name>
    <dbReference type="NCBI Taxonomy" id="29443"/>
    <lineage>
        <taxon>Bacteria</taxon>
        <taxon>Pseudomonadati</taxon>
        <taxon>Pseudomonadota</taxon>
        <taxon>Betaproteobacteria</taxon>
        <taxon>Burkholderiales</taxon>
        <taxon>Burkholderiaceae</taxon>
        <taxon>Paucimonas</taxon>
    </lineage>
</organism>
<reference evidence="17 18" key="1">
    <citation type="submission" date="2019-03" db="EMBL/GenBank/DDBJ databases">
        <title>Genomic Encyclopedia of Type Strains, Phase IV (KMG-IV): sequencing the most valuable type-strain genomes for metagenomic binning, comparative biology and taxonomic classification.</title>
        <authorList>
            <person name="Goeker M."/>
        </authorList>
    </citation>
    <scope>NUCLEOTIDE SEQUENCE [LARGE SCALE GENOMIC DNA]</scope>
    <source>
        <strain evidence="17 18">DSM 7445</strain>
    </source>
</reference>
<keyword evidence="18" id="KW-1185">Reference proteome</keyword>
<feature type="binding site" evidence="16">
    <location>
        <position position="7"/>
    </location>
    <ligand>
        <name>Mg(2+)</name>
        <dbReference type="ChEBI" id="CHEBI:18420"/>
    </ligand>
</feature>
<feature type="binding site" evidence="16">
    <location>
        <position position="97"/>
    </location>
    <ligand>
        <name>Zn(2+)</name>
        <dbReference type="ChEBI" id="CHEBI:29105"/>
    </ligand>
</feature>
<keyword evidence="7 14" id="KW-0963">Cytoplasm</keyword>
<evidence type="ECO:0000256" key="5">
    <source>
        <dbReference type="ARBA" id="ARBA00004708"/>
    </source>
</evidence>
<evidence type="ECO:0000256" key="4">
    <source>
        <dbReference type="ARBA" id="ARBA00004496"/>
    </source>
</evidence>